<keyword evidence="1" id="KW-0812">Transmembrane</keyword>
<evidence type="ECO:0000256" key="1">
    <source>
        <dbReference type="SAM" id="Phobius"/>
    </source>
</evidence>
<organism evidence="2 3">
    <name type="scientific">Neolentinus lepideus HHB14362 ss-1</name>
    <dbReference type="NCBI Taxonomy" id="1314782"/>
    <lineage>
        <taxon>Eukaryota</taxon>
        <taxon>Fungi</taxon>
        <taxon>Dikarya</taxon>
        <taxon>Basidiomycota</taxon>
        <taxon>Agaricomycotina</taxon>
        <taxon>Agaricomycetes</taxon>
        <taxon>Gloeophyllales</taxon>
        <taxon>Gloeophyllaceae</taxon>
        <taxon>Neolentinus</taxon>
    </lineage>
</organism>
<keyword evidence="3" id="KW-1185">Reference proteome</keyword>
<name>A0A165W1X4_9AGAM</name>
<dbReference type="STRING" id="1314782.A0A165W1X4"/>
<sequence>MLELSTALTACFGGVCILLVACMGAYMRLENRRRNIVQGVNLTSAQVDTEVLGEDNFRSPLFRYVY</sequence>
<gene>
    <name evidence="2" type="ORF">NEOLEDRAFT_1126117</name>
</gene>
<evidence type="ECO:0000313" key="2">
    <source>
        <dbReference type="EMBL" id="KZT30542.1"/>
    </source>
</evidence>
<dbReference type="AlphaFoldDB" id="A0A165W1X4"/>
<feature type="transmembrane region" description="Helical" evidence="1">
    <location>
        <begin position="6"/>
        <end position="26"/>
    </location>
</feature>
<keyword evidence="1" id="KW-0472">Membrane</keyword>
<dbReference type="EMBL" id="KV425551">
    <property type="protein sequence ID" value="KZT30542.1"/>
    <property type="molecule type" value="Genomic_DNA"/>
</dbReference>
<dbReference type="InParanoid" id="A0A165W1X4"/>
<proteinExistence type="predicted"/>
<dbReference type="Proteomes" id="UP000076761">
    <property type="component" value="Unassembled WGS sequence"/>
</dbReference>
<evidence type="ECO:0000313" key="3">
    <source>
        <dbReference type="Proteomes" id="UP000076761"/>
    </source>
</evidence>
<reference evidence="2 3" key="1">
    <citation type="journal article" date="2016" name="Mol. Biol. Evol.">
        <title>Comparative Genomics of Early-Diverging Mushroom-Forming Fungi Provides Insights into the Origins of Lignocellulose Decay Capabilities.</title>
        <authorList>
            <person name="Nagy L.G."/>
            <person name="Riley R."/>
            <person name="Tritt A."/>
            <person name="Adam C."/>
            <person name="Daum C."/>
            <person name="Floudas D."/>
            <person name="Sun H."/>
            <person name="Yadav J.S."/>
            <person name="Pangilinan J."/>
            <person name="Larsson K.H."/>
            <person name="Matsuura K."/>
            <person name="Barry K."/>
            <person name="Labutti K."/>
            <person name="Kuo R."/>
            <person name="Ohm R.A."/>
            <person name="Bhattacharya S.S."/>
            <person name="Shirouzu T."/>
            <person name="Yoshinaga Y."/>
            <person name="Martin F.M."/>
            <person name="Grigoriev I.V."/>
            <person name="Hibbett D.S."/>
        </authorList>
    </citation>
    <scope>NUCLEOTIDE SEQUENCE [LARGE SCALE GENOMIC DNA]</scope>
    <source>
        <strain evidence="2 3">HHB14362 ss-1</strain>
    </source>
</reference>
<protein>
    <submittedName>
        <fullName evidence="2">Uncharacterized protein</fullName>
    </submittedName>
</protein>
<accession>A0A165W1X4</accession>
<keyword evidence="1" id="KW-1133">Transmembrane helix</keyword>